<keyword evidence="2" id="KW-1003">Cell membrane</keyword>
<dbReference type="GO" id="GO:0005886">
    <property type="term" value="C:plasma membrane"/>
    <property type="evidence" value="ECO:0007669"/>
    <property type="project" value="UniProtKB-SubCell"/>
</dbReference>
<comment type="subcellular location">
    <subcellularLocation>
        <location evidence="1">Cell membrane</location>
        <topology evidence="1">Multi-pass membrane protein</topology>
    </subcellularLocation>
</comment>
<feature type="non-terminal residue" evidence="10">
    <location>
        <position position="383"/>
    </location>
</feature>
<evidence type="ECO:0000256" key="5">
    <source>
        <dbReference type="ARBA" id="ARBA00023136"/>
    </source>
</evidence>
<name>A0A0F9I9R1_9ZZZZ</name>
<evidence type="ECO:0000256" key="4">
    <source>
        <dbReference type="ARBA" id="ARBA00022989"/>
    </source>
</evidence>
<dbReference type="InterPro" id="IPR018076">
    <property type="entry name" value="T2SS_GspF_dom"/>
</dbReference>
<sequence length="383" mass="42677">MNDSQENKGNVEKLEESKLSDVDKDGKPKSRIKEKLGSSKEKLGKFTAKVKVKAVESKEKAKLKLEKRKERKEIEGAEKEEKKKIEKELPYFMTFVTLLATSGFGPYTIFQKLKDLTLLPESRNESERILNRIDLLGQDPLTAMTKIKEKSPAREFAEFLGGYVSAIQGGGDVVSYLTSKMKSAFERYAEMEKQSIEKVATIVETYMIMQVVVLAVYIVMNSMSTTDSSELTQSGIGLSDLFVAMPPLISLLYMFIAKTMHKSKIKELEMKKIIMFGAPALLASVAIIFLGIIPKYDAIILGGALIVASIWPIIKFKKIYTLNLDATSASPSILRDIAETRKAGIGPEKCVIKACKRKDFGSFNEIANTIASRLEWGNSLNDI</sequence>
<feature type="transmembrane region" description="Helical" evidence="8">
    <location>
        <begin position="298"/>
        <end position="314"/>
    </location>
</feature>
<dbReference type="AlphaFoldDB" id="A0A0F9I9R1"/>
<dbReference type="PANTHER" id="PTHR35402">
    <property type="entry name" value="INTEGRAL MEMBRANE PROTEIN-RELATED"/>
    <property type="match status" value="1"/>
</dbReference>
<feature type="coiled-coil region" evidence="6">
    <location>
        <begin position="53"/>
        <end position="87"/>
    </location>
</feature>
<evidence type="ECO:0000313" key="10">
    <source>
        <dbReference type="EMBL" id="KKM24346.1"/>
    </source>
</evidence>
<keyword evidence="5 8" id="KW-0472">Membrane</keyword>
<evidence type="ECO:0000256" key="8">
    <source>
        <dbReference type="SAM" id="Phobius"/>
    </source>
</evidence>
<feature type="transmembrane region" description="Helical" evidence="8">
    <location>
        <begin position="240"/>
        <end position="261"/>
    </location>
</feature>
<evidence type="ECO:0000256" key="7">
    <source>
        <dbReference type="SAM" id="MobiDB-lite"/>
    </source>
</evidence>
<gene>
    <name evidence="10" type="ORF">LCGC14_1606050</name>
</gene>
<dbReference type="EMBL" id="LAZR01012944">
    <property type="protein sequence ID" value="KKM24346.1"/>
    <property type="molecule type" value="Genomic_DNA"/>
</dbReference>
<evidence type="ECO:0000256" key="6">
    <source>
        <dbReference type="SAM" id="Coils"/>
    </source>
</evidence>
<accession>A0A0F9I9R1</accession>
<feature type="transmembrane region" description="Helical" evidence="8">
    <location>
        <begin position="273"/>
        <end position="292"/>
    </location>
</feature>
<proteinExistence type="predicted"/>
<dbReference type="PANTHER" id="PTHR35402:SF1">
    <property type="entry name" value="TYPE II SECRETION SYSTEM PROTEIN GSPF DOMAIN-CONTAINING PROTEIN"/>
    <property type="match status" value="1"/>
</dbReference>
<evidence type="ECO:0000256" key="3">
    <source>
        <dbReference type="ARBA" id="ARBA00022692"/>
    </source>
</evidence>
<feature type="transmembrane region" description="Helical" evidence="8">
    <location>
        <begin position="199"/>
        <end position="220"/>
    </location>
</feature>
<feature type="transmembrane region" description="Helical" evidence="8">
    <location>
        <begin position="89"/>
        <end position="110"/>
    </location>
</feature>
<feature type="transmembrane region" description="Helical" evidence="8">
    <location>
        <begin position="160"/>
        <end position="178"/>
    </location>
</feature>
<comment type="caution">
    <text evidence="10">The sequence shown here is derived from an EMBL/GenBank/DDBJ whole genome shotgun (WGS) entry which is preliminary data.</text>
</comment>
<evidence type="ECO:0000256" key="2">
    <source>
        <dbReference type="ARBA" id="ARBA00022475"/>
    </source>
</evidence>
<protein>
    <recommendedName>
        <fullName evidence="9">Type II secretion system protein GspF domain-containing protein</fullName>
    </recommendedName>
</protein>
<keyword evidence="4 8" id="KW-1133">Transmembrane helix</keyword>
<feature type="region of interest" description="Disordered" evidence="7">
    <location>
        <begin position="1"/>
        <end position="36"/>
    </location>
</feature>
<reference evidence="10" key="1">
    <citation type="journal article" date="2015" name="Nature">
        <title>Complex archaea that bridge the gap between prokaryotes and eukaryotes.</title>
        <authorList>
            <person name="Spang A."/>
            <person name="Saw J.H."/>
            <person name="Jorgensen S.L."/>
            <person name="Zaremba-Niedzwiedzka K."/>
            <person name="Martijn J."/>
            <person name="Lind A.E."/>
            <person name="van Eijk R."/>
            <person name="Schleper C."/>
            <person name="Guy L."/>
            <person name="Ettema T.J."/>
        </authorList>
    </citation>
    <scope>NUCLEOTIDE SEQUENCE</scope>
</reference>
<evidence type="ECO:0000256" key="1">
    <source>
        <dbReference type="ARBA" id="ARBA00004651"/>
    </source>
</evidence>
<dbReference type="Pfam" id="PF00482">
    <property type="entry name" value="T2SSF"/>
    <property type="match status" value="1"/>
</dbReference>
<organism evidence="10">
    <name type="scientific">marine sediment metagenome</name>
    <dbReference type="NCBI Taxonomy" id="412755"/>
    <lineage>
        <taxon>unclassified sequences</taxon>
        <taxon>metagenomes</taxon>
        <taxon>ecological metagenomes</taxon>
    </lineage>
</organism>
<keyword evidence="6" id="KW-0175">Coiled coil</keyword>
<keyword evidence="3 8" id="KW-0812">Transmembrane</keyword>
<dbReference type="InterPro" id="IPR056569">
    <property type="entry name" value="ArlJ-like"/>
</dbReference>
<feature type="domain" description="Type II secretion system protein GspF" evidence="9">
    <location>
        <begin position="95"/>
        <end position="220"/>
    </location>
</feature>
<evidence type="ECO:0000259" key="9">
    <source>
        <dbReference type="Pfam" id="PF00482"/>
    </source>
</evidence>